<evidence type="ECO:0000259" key="2">
    <source>
        <dbReference type="Pfam" id="PF20250"/>
    </source>
</evidence>
<dbReference type="KEGG" id="eac:EAL2_c13370"/>
<dbReference type="SUPFAM" id="SSF63848">
    <property type="entry name" value="Cell-division inhibitor MinC, C-terminal domain"/>
    <property type="match status" value="1"/>
</dbReference>
<dbReference type="eggNOG" id="COG1315">
    <property type="taxonomic scope" value="Bacteria"/>
</dbReference>
<protein>
    <recommendedName>
        <fullName evidence="2">Flagellar Assembly Protein A N-terminal region domain-containing protein</fullName>
    </recommendedName>
</protein>
<name>W8TKE0_PEPAC</name>
<dbReference type="Pfam" id="PF20250">
    <property type="entry name" value="FapA_N"/>
    <property type="match status" value="1"/>
</dbReference>
<dbReference type="AlphaFoldDB" id="W8TKE0"/>
<keyword evidence="4" id="KW-1185">Reference proteome</keyword>
<accession>W8TKE0</accession>
<dbReference type="HOGENOM" id="CLU_026157_1_0_9"/>
<keyword evidence="1" id="KW-0175">Coiled coil</keyword>
<dbReference type="PANTHER" id="PTHR38032">
    <property type="entry name" value="POLYMERASE-RELATED"/>
    <property type="match status" value="1"/>
</dbReference>
<dbReference type="InterPro" id="IPR046865">
    <property type="entry name" value="FapA_b_solenoid"/>
</dbReference>
<dbReference type="OrthoDB" id="9816426at2"/>
<reference evidence="3 4" key="1">
    <citation type="journal article" date="2014" name="Genome Announc.">
        <title>Complete Genome Sequence of Amino Acid-Utilizing Eubacterium acidaminophilum al-2 (DSM 3953).</title>
        <authorList>
            <person name="Poehlein A."/>
            <person name="Andreesen J.R."/>
            <person name="Daniel R."/>
        </authorList>
    </citation>
    <scope>NUCLEOTIDE SEQUENCE [LARGE SCALE GENOMIC DNA]</scope>
    <source>
        <strain evidence="3 4">DSM 3953</strain>
    </source>
</reference>
<feature type="coiled-coil region" evidence="1">
    <location>
        <begin position="398"/>
        <end position="425"/>
    </location>
</feature>
<dbReference type="EMBL" id="CP007452">
    <property type="protein sequence ID" value="AHM56632.1"/>
    <property type="molecule type" value="Genomic_DNA"/>
</dbReference>
<dbReference type="RefSeq" id="WP_025435617.1">
    <property type="nucleotide sequence ID" value="NZ_CP007452.1"/>
</dbReference>
<gene>
    <name evidence="3" type="ORF">EAL2_c13370</name>
</gene>
<dbReference type="InterPro" id="IPR005646">
    <property type="entry name" value="FapA"/>
</dbReference>
<dbReference type="PATRIC" id="fig|1286171.3.peg.1287"/>
<dbReference type="Proteomes" id="UP000019591">
    <property type="component" value="Chromosome"/>
</dbReference>
<dbReference type="InterPro" id="IPR036145">
    <property type="entry name" value="MinC_C_sf"/>
</dbReference>
<feature type="domain" description="Flagellar Assembly Protein A N-terminal region" evidence="2">
    <location>
        <begin position="17"/>
        <end position="187"/>
    </location>
</feature>
<dbReference type="Pfam" id="PF03961">
    <property type="entry name" value="FapA"/>
    <property type="match status" value="1"/>
</dbReference>
<proteinExistence type="predicted"/>
<dbReference type="InterPro" id="IPR016098">
    <property type="entry name" value="CAP/MinC_C"/>
</dbReference>
<sequence length="469" mass="51834">MANYFTIKEECDGMLFRLDITKDKLEAFIEISKQGSEQRCVEEQEIIRFLEKNKVVYGIDFKAVKEISEKKTYNARVKVASGRDKVCGKDEKINLNFRESVKRDPQIDSHGRIDFKELNKIENVNKGYILAIKEPLTNGESGMNISGEEIPAPDGKKIEYKVGKNVSVSPDGSMLISDCDGSVDYKDGRISVNKTIIIEKDVDNSTGNIRFNGDVVVNGDVKTGFLVQAEGNILVRGVVEGAILVSSGDVVIEGGIQGNDKASVHSNGNLICRFVENAKKIIAEGDITADFVMHSNISCMGSLKLTGKKALLAGGEVLVKKEITATTIGSPMGTKTVIELGVDENLKIKLQAYVDEKEFVEKNLGDICKSLNAFKTSISRGEMDEKKKRLLEKTVSVYNGLADKLKILNGEIERIQSQMQDIIASSLKVRDTVYPGVRLTIGNQVMYVRNEMKSSEFYLEDSCIKSRVI</sequence>
<evidence type="ECO:0000256" key="1">
    <source>
        <dbReference type="SAM" id="Coils"/>
    </source>
</evidence>
<dbReference type="PANTHER" id="PTHR38032:SF1">
    <property type="entry name" value="RNA-BINDING PROTEIN KHPB N-TERMINAL DOMAIN-CONTAINING PROTEIN"/>
    <property type="match status" value="1"/>
</dbReference>
<dbReference type="Gene3D" id="2.160.20.70">
    <property type="match status" value="1"/>
</dbReference>
<organism evidence="3 4">
    <name type="scientific">Peptoclostridium acidaminophilum DSM 3953</name>
    <dbReference type="NCBI Taxonomy" id="1286171"/>
    <lineage>
        <taxon>Bacteria</taxon>
        <taxon>Bacillati</taxon>
        <taxon>Bacillota</taxon>
        <taxon>Clostridia</taxon>
        <taxon>Peptostreptococcales</taxon>
        <taxon>Peptoclostridiaceae</taxon>
        <taxon>Peptoclostridium</taxon>
    </lineage>
</organism>
<evidence type="ECO:0000313" key="3">
    <source>
        <dbReference type="EMBL" id="AHM56632.1"/>
    </source>
</evidence>
<dbReference type="GO" id="GO:0000902">
    <property type="term" value="P:cell morphogenesis"/>
    <property type="evidence" value="ECO:0007669"/>
    <property type="project" value="InterPro"/>
</dbReference>
<dbReference type="InterPro" id="IPR046866">
    <property type="entry name" value="FapA_N"/>
</dbReference>
<evidence type="ECO:0000313" key="4">
    <source>
        <dbReference type="Proteomes" id="UP000019591"/>
    </source>
</evidence>
<dbReference type="STRING" id="1286171.EAL2_c13370"/>